<keyword evidence="4 7" id="KW-0378">Hydrolase</keyword>
<gene>
    <name evidence="9" type="ORF">NF556_00620</name>
</gene>
<dbReference type="InterPro" id="IPR034005">
    <property type="entry name" value="M3A_DCP"/>
</dbReference>
<dbReference type="CDD" id="cd06456">
    <property type="entry name" value="M3A_DCP"/>
    <property type="match status" value="1"/>
</dbReference>
<dbReference type="PANTHER" id="PTHR43660">
    <property type="entry name" value="DIPEPTIDYL CARBOXYPEPTIDASE"/>
    <property type="match status" value="1"/>
</dbReference>
<keyword evidence="3 7" id="KW-0479">Metal-binding</keyword>
<dbReference type="Gene3D" id="1.10.1370.10">
    <property type="entry name" value="Neurolysin, domain 3"/>
    <property type="match status" value="1"/>
</dbReference>
<dbReference type="InterPro" id="IPR024079">
    <property type="entry name" value="MetalloPept_cat_dom_sf"/>
</dbReference>
<keyword evidence="2 7" id="KW-0645">Protease</keyword>
<reference evidence="9" key="1">
    <citation type="submission" date="2022-06" db="EMBL/GenBank/DDBJ databases">
        <title>Ornithinimicrobium HY1793.</title>
        <authorList>
            <person name="Huang Y."/>
        </authorList>
    </citation>
    <scope>NUCLEOTIDE SEQUENCE</scope>
    <source>
        <strain evidence="9">HY1793</strain>
    </source>
</reference>
<proteinExistence type="inferred from homology"/>
<dbReference type="Proteomes" id="UP001056455">
    <property type="component" value="Chromosome"/>
</dbReference>
<evidence type="ECO:0000256" key="6">
    <source>
        <dbReference type="ARBA" id="ARBA00023049"/>
    </source>
</evidence>
<keyword evidence="5 7" id="KW-0862">Zinc</keyword>
<dbReference type="SUPFAM" id="SSF55486">
    <property type="entry name" value="Metalloproteases ('zincins'), catalytic domain"/>
    <property type="match status" value="1"/>
</dbReference>
<organism evidence="9 10">
    <name type="scientific">Ornithinimicrobium faecis</name>
    <dbReference type="NCBI Taxonomy" id="2934158"/>
    <lineage>
        <taxon>Bacteria</taxon>
        <taxon>Bacillati</taxon>
        <taxon>Actinomycetota</taxon>
        <taxon>Actinomycetes</taxon>
        <taxon>Micrococcales</taxon>
        <taxon>Ornithinimicrobiaceae</taxon>
        <taxon>Ornithinimicrobium</taxon>
    </lineage>
</organism>
<dbReference type="InterPro" id="IPR001567">
    <property type="entry name" value="Pept_M3A_M3B_dom"/>
</dbReference>
<evidence type="ECO:0000256" key="1">
    <source>
        <dbReference type="ARBA" id="ARBA00006040"/>
    </source>
</evidence>
<sequence length="680" mass="74629">MGNSLLAPSTLPFTLPDYATITTDHVREAVTVGMQEQLTELAAIAADTAEPTVENVLHAWERSGAVLDRSVAAFWVARSADTTPERDALMAELSPALATHSDAILLDRGLYERLRALADRAGRGEVELDAQDSYNLQKRLTDYERGGITLGEDDQQRLRELNTQLAALSVEFEQVLSAGRNAAAVHVTDEAELAGLSDDEKATLRTAARARDLDGWLIPIVNTSGQPLLDVLENRSLRQRIHQASVSRGLGGEHDTRDLLVRIVRLRSERASLLGYAHHAAYAHENTCAQNTGAVNDLLARLAPGVVQIAEREAETLAKRLHAADPAAALEPWDWQFLASREAAEAGFDTDQLKPYLEFERVLHDGVFAAATALYGITFHERAELIGYTDQARVFEVRDEDGTPLGAVVIDPYTRPTKKGGAWMTSLVKQAHLTGDLPVVTNTCNVPPPAAGSPSLMTWTNVITLFHEFGHDLHGLLSDVRYPSRSGTAVPRDFVEFPSQVNEIWAWEPALLTQFARHHETGEALPQEWVEALVASREESGYHTLELLKAMLLDQAWHQTPLEELPEDGSGVEAFETAALERAGVAFPLVPPRYRSTYFAHIFSGGYSAGYYSYLWSEVMDADSVAWFRDNGGLSREAGETFRRGLLAPAGSVEAMDTYRAFRGANPDVSHLLERLGLGS</sequence>
<evidence type="ECO:0000259" key="8">
    <source>
        <dbReference type="Pfam" id="PF01432"/>
    </source>
</evidence>
<accession>A0ABY4YTX0</accession>
<name>A0ABY4YTX0_9MICO</name>
<comment type="cofactor">
    <cofactor evidence="7">
        <name>Zn(2+)</name>
        <dbReference type="ChEBI" id="CHEBI:29105"/>
    </cofactor>
    <text evidence="7">Binds 1 zinc ion.</text>
</comment>
<evidence type="ECO:0000313" key="9">
    <source>
        <dbReference type="EMBL" id="USQ80200.1"/>
    </source>
</evidence>
<evidence type="ECO:0000313" key="10">
    <source>
        <dbReference type="Proteomes" id="UP001056455"/>
    </source>
</evidence>
<dbReference type="RefSeq" id="WP_252593576.1">
    <property type="nucleotide sequence ID" value="NZ_CP099489.1"/>
</dbReference>
<feature type="domain" description="Peptidase M3A/M3B catalytic" evidence="8">
    <location>
        <begin position="233"/>
        <end position="677"/>
    </location>
</feature>
<dbReference type="InterPro" id="IPR045090">
    <property type="entry name" value="Pept_M3A_M3B"/>
</dbReference>
<evidence type="ECO:0000256" key="2">
    <source>
        <dbReference type="ARBA" id="ARBA00022670"/>
    </source>
</evidence>
<evidence type="ECO:0000256" key="3">
    <source>
        <dbReference type="ARBA" id="ARBA00022723"/>
    </source>
</evidence>
<keyword evidence="10" id="KW-1185">Reference proteome</keyword>
<protein>
    <submittedName>
        <fullName evidence="9">M3 family metallopeptidase</fullName>
    </submittedName>
</protein>
<dbReference type="Pfam" id="PF01432">
    <property type="entry name" value="Peptidase_M3"/>
    <property type="match status" value="1"/>
</dbReference>
<evidence type="ECO:0000256" key="5">
    <source>
        <dbReference type="ARBA" id="ARBA00022833"/>
    </source>
</evidence>
<dbReference type="Gene3D" id="3.40.390.10">
    <property type="entry name" value="Collagenase (Catalytic Domain)"/>
    <property type="match status" value="1"/>
</dbReference>
<evidence type="ECO:0000256" key="4">
    <source>
        <dbReference type="ARBA" id="ARBA00022801"/>
    </source>
</evidence>
<dbReference type="InterPro" id="IPR024077">
    <property type="entry name" value="Neurolysin/TOP_dom2"/>
</dbReference>
<evidence type="ECO:0000256" key="7">
    <source>
        <dbReference type="RuleBase" id="RU003435"/>
    </source>
</evidence>
<dbReference type="PANTHER" id="PTHR43660:SF1">
    <property type="entry name" value="DIPEPTIDYL CARBOXYPEPTIDASE"/>
    <property type="match status" value="1"/>
</dbReference>
<dbReference type="EMBL" id="CP099489">
    <property type="protein sequence ID" value="USQ80200.1"/>
    <property type="molecule type" value="Genomic_DNA"/>
</dbReference>
<keyword evidence="6 7" id="KW-0482">Metalloprotease</keyword>
<comment type="similarity">
    <text evidence="1 7">Belongs to the peptidase M3 family.</text>
</comment>